<feature type="compositionally biased region" description="Basic residues" evidence="1">
    <location>
        <begin position="97"/>
        <end position="108"/>
    </location>
</feature>
<proteinExistence type="predicted"/>
<reference evidence="2 3" key="1">
    <citation type="submission" date="2019-11" db="EMBL/GenBank/DDBJ databases">
        <title>Whole genome sequence of Oryza granulata.</title>
        <authorList>
            <person name="Li W."/>
        </authorList>
    </citation>
    <scope>NUCLEOTIDE SEQUENCE [LARGE SCALE GENOMIC DNA]</scope>
    <source>
        <strain evidence="3">cv. Menghai</strain>
        <tissue evidence="2">Leaf</tissue>
    </source>
</reference>
<dbReference type="OrthoDB" id="1103146at2759"/>
<dbReference type="InterPro" id="IPR012340">
    <property type="entry name" value="NA-bd_OB-fold"/>
</dbReference>
<organism evidence="2 3">
    <name type="scientific">Oryza meyeriana var. granulata</name>
    <dbReference type="NCBI Taxonomy" id="110450"/>
    <lineage>
        <taxon>Eukaryota</taxon>
        <taxon>Viridiplantae</taxon>
        <taxon>Streptophyta</taxon>
        <taxon>Embryophyta</taxon>
        <taxon>Tracheophyta</taxon>
        <taxon>Spermatophyta</taxon>
        <taxon>Magnoliopsida</taxon>
        <taxon>Liliopsida</taxon>
        <taxon>Poales</taxon>
        <taxon>Poaceae</taxon>
        <taxon>BOP clade</taxon>
        <taxon>Oryzoideae</taxon>
        <taxon>Oryzeae</taxon>
        <taxon>Oryzinae</taxon>
        <taxon>Oryza</taxon>
        <taxon>Oryza meyeriana</taxon>
    </lineage>
</organism>
<keyword evidence="3" id="KW-1185">Reference proteome</keyword>
<dbReference type="Proteomes" id="UP000479710">
    <property type="component" value="Unassembled WGS sequence"/>
</dbReference>
<accession>A0A6G1DNF9</accession>
<dbReference type="SUPFAM" id="SSF50249">
    <property type="entry name" value="Nucleic acid-binding proteins"/>
    <property type="match status" value="1"/>
</dbReference>
<dbReference type="AlphaFoldDB" id="A0A6G1DNF9"/>
<evidence type="ECO:0000313" key="2">
    <source>
        <dbReference type="EMBL" id="KAF0913243.1"/>
    </source>
</evidence>
<evidence type="ECO:0000313" key="3">
    <source>
        <dbReference type="Proteomes" id="UP000479710"/>
    </source>
</evidence>
<gene>
    <name evidence="2" type="ORF">E2562_020397</name>
</gene>
<sequence length="108" mass="11829">MGEDGFAQYKCRAETASREEVASYKLNVVIKDNTGRAKIFMFGGVAEQVVRRIAADLVEESSSNQILLPSPLRALIGRRTPLGKRSRSTSKELFSAKKGKASARAIKL</sequence>
<protein>
    <recommendedName>
        <fullName evidence="4">Replication factor A C-terminal domain-containing protein</fullName>
    </recommendedName>
</protein>
<evidence type="ECO:0008006" key="4">
    <source>
        <dbReference type="Google" id="ProtNLM"/>
    </source>
</evidence>
<comment type="caution">
    <text evidence="2">The sequence shown here is derived from an EMBL/GenBank/DDBJ whole genome shotgun (WGS) entry which is preliminary data.</text>
</comment>
<evidence type="ECO:0000256" key="1">
    <source>
        <dbReference type="SAM" id="MobiDB-lite"/>
    </source>
</evidence>
<name>A0A6G1DNF9_9ORYZ</name>
<feature type="region of interest" description="Disordered" evidence="1">
    <location>
        <begin position="81"/>
        <end position="108"/>
    </location>
</feature>
<dbReference type="Gene3D" id="2.40.50.140">
    <property type="entry name" value="Nucleic acid-binding proteins"/>
    <property type="match status" value="1"/>
</dbReference>
<dbReference type="EMBL" id="SPHZ02000006">
    <property type="protein sequence ID" value="KAF0913243.1"/>
    <property type="molecule type" value="Genomic_DNA"/>
</dbReference>